<dbReference type="STRING" id="198312.SAMN02745193_02132"/>
<dbReference type="Pfam" id="PF02699">
    <property type="entry name" value="YajC"/>
    <property type="match status" value="1"/>
</dbReference>
<evidence type="ECO:0000256" key="10">
    <source>
        <dbReference type="ARBA" id="ARBA00022989"/>
    </source>
</evidence>
<sequence length="129" mass="13669">MTDGASAPHIIHVDPDGLYRMTFNLLAAAGAGAAAAPPAWINFLPIIGMIAIFWFLIIRPQMKRQKEHQQKVAGMKKGDQVVTAGGLVGKVVKVDDTFVELELGTNVRVKAVKATIGDIIPPGGTPAND</sequence>
<reference evidence="15" key="1">
    <citation type="submission" date="2016-12" db="EMBL/GenBank/DDBJ databases">
        <authorList>
            <person name="Varghese N."/>
            <person name="Submissions S."/>
        </authorList>
    </citation>
    <scope>NUCLEOTIDE SEQUENCE [LARGE SCALE GENOMIC DNA]</scope>
    <source>
        <strain evidence="15">DSM 11032</strain>
    </source>
</reference>
<evidence type="ECO:0000256" key="2">
    <source>
        <dbReference type="ARBA" id="ARBA00004162"/>
    </source>
</evidence>
<keyword evidence="11" id="KW-0811">Translocation</keyword>
<keyword evidence="8 13" id="KW-0812">Transmembrane</keyword>
<dbReference type="PANTHER" id="PTHR33909:SF1">
    <property type="entry name" value="SEC TRANSLOCON ACCESSORY COMPLEX SUBUNIT YAJC"/>
    <property type="match status" value="1"/>
</dbReference>
<evidence type="ECO:0000256" key="4">
    <source>
        <dbReference type="ARBA" id="ARBA00011718"/>
    </source>
</evidence>
<organism evidence="14 15">
    <name type="scientific">Erythrobacter sanguineus</name>
    <dbReference type="NCBI Taxonomy" id="198312"/>
    <lineage>
        <taxon>Bacteria</taxon>
        <taxon>Pseudomonadati</taxon>
        <taxon>Pseudomonadota</taxon>
        <taxon>Alphaproteobacteria</taxon>
        <taxon>Sphingomonadales</taxon>
        <taxon>Erythrobacteraceae</taxon>
        <taxon>Erythrobacter/Porphyrobacter group</taxon>
        <taxon>Erythrobacter</taxon>
    </lineage>
</organism>
<feature type="transmembrane region" description="Helical" evidence="13">
    <location>
        <begin position="39"/>
        <end position="58"/>
    </location>
</feature>
<evidence type="ECO:0000256" key="9">
    <source>
        <dbReference type="ARBA" id="ARBA00022927"/>
    </source>
</evidence>
<dbReference type="InterPro" id="IPR003849">
    <property type="entry name" value="Preprotein_translocase_YajC"/>
</dbReference>
<keyword evidence="10 13" id="KW-1133">Transmembrane helix</keyword>
<evidence type="ECO:0000256" key="12">
    <source>
        <dbReference type="ARBA" id="ARBA00023136"/>
    </source>
</evidence>
<keyword evidence="15" id="KW-1185">Reference proteome</keyword>
<evidence type="ECO:0000256" key="3">
    <source>
        <dbReference type="ARBA" id="ARBA00006742"/>
    </source>
</evidence>
<comment type="subcellular location">
    <subcellularLocation>
        <location evidence="2">Cell membrane</location>
        <topology evidence="2">Single-pass membrane protein</topology>
    </subcellularLocation>
</comment>
<dbReference type="Proteomes" id="UP000184391">
    <property type="component" value="Unassembled WGS sequence"/>
</dbReference>
<keyword evidence="9" id="KW-0653">Protein transport</keyword>
<dbReference type="EMBL" id="FRDF01000012">
    <property type="protein sequence ID" value="SHN60449.1"/>
    <property type="molecule type" value="Genomic_DNA"/>
</dbReference>
<keyword evidence="12 13" id="KW-0472">Membrane</keyword>
<evidence type="ECO:0000256" key="5">
    <source>
        <dbReference type="ARBA" id="ARBA00014962"/>
    </source>
</evidence>
<keyword evidence="6" id="KW-0813">Transport</keyword>
<dbReference type="PANTHER" id="PTHR33909">
    <property type="entry name" value="SEC TRANSLOCON ACCESSORY COMPLEX SUBUNIT YAJC"/>
    <property type="match status" value="1"/>
</dbReference>
<gene>
    <name evidence="14" type="ORF">SAMN02745193_02132</name>
</gene>
<keyword evidence="7" id="KW-1003">Cell membrane</keyword>
<evidence type="ECO:0000256" key="11">
    <source>
        <dbReference type="ARBA" id="ARBA00023010"/>
    </source>
</evidence>
<evidence type="ECO:0000256" key="6">
    <source>
        <dbReference type="ARBA" id="ARBA00022448"/>
    </source>
</evidence>
<evidence type="ECO:0000256" key="7">
    <source>
        <dbReference type="ARBA" id="ARBA00022475"/>
    </source>
</evidence>
<dbReference type="AlphaFoldDB" id="A0A1M7SPX4"/>
<protein>
    <recommendedName>
        <fullName evidence="5">Sec translocon accessory complex subunit YajC</fullName>
    </recommendedName>
</protein>
<dbReference type="GO" id="GO:0005886">
    <property type="term" value="C:plasma membrane"/>
    <property type="evidence" value="ECO:0007669"/>
    <property type="project" value="UniProtKB-SubCell"/>
</dbReference>
<comment type="similarity">
    <text evidence="3">Belongs to the YajC family.</text>
</comment>
<dbReference type="GO" id="GO:0015031">
    <property type="term" value="P:protein transport"/>
    <property type="evidence" value="ECO:0007669"/>
    <property type="project" value="UniProtKB-KW"/>
</dbReference>
<proteinExistence type="inferred from homology"/>
<evidence type="ECO:0000256" key="13">
    <source>
        <dbReference type="SAM" id="Phobius"/>
    </source>
</evidence>
<comment type="function">
    <text evidence="1">The SecYEG-SecDF-YajC-YidC holo-translocon (HTL) protein secretase/insertase is a supercomplex required for protein secretion, insertion of proteins into membranes, and assembly of membrane protein complexes. While the SecYEG complex is essential for assembly of a number of proteins and complexes, the SecDF-YajC-YidC subcomplex facilitates these functions.</text>
</comment>
<name>A0A1M7SPX4_9SPHN</name>
<comment type="subunit">
    <text evidence="4">Part of the SecDF-YidC-YajC translocase complex. The SecDF-YidC-YajC translocase forms a supercomplex with SecYEG, called the holo-translocon (HTL).</text>
</comment>
<evidence type="ECO:0000256" key="1">
    <source>
        <dbReference type="ARBA" id="ARBA00002061"/>
    </source>
</evidence>
<evidence type="ECO:0000313" key="15">
    <source>
        <dbReference type="Proteomes" id="UP000184391"/>
    </source>
</evidence>
<dbReference type="SMART" id="SM01323">
    <property type="entry name" value="YajC"/>
    <property type="match status" value="1"/>
</dbReference>
<evidence type="ECO:0000313" key="14">
    <source>
        <dbReference type="EMBL" id="SHN60449.1"/>
    </source>
</evidence>
<evidence type="ECO:0000256" key="8">
    <source>
        <dbReference type="ARBA" id="ARBA00022692"/>
    </source>
</evidence>
<dbReference type="NCBIfam" id="TIGR00739">
    <property type="entry name" value="yajC"/>
    <property type="match status" value="1"/>
</dbReference>
<dbReference type="PRINTS" id="PR01853">
    <property type="entry name" value="YAJCTRNLCASE"/>
</dbReference>
<accession>A0A1M7SPX4</accession>